<comment type="caution">
    <text evidence="1">The sequence shown here is derived from an EMBL/GenBank/DDBJ whole genome shotgun (WGS) entry which is preliminary data.</text>
</comment>
<dbReference type="EMBL" id="MIGC01005347">
    <property type="protein sequence ID" value="PHJ17020.1"/>
    <property type="molecule type" value="Genomic_DNA"/>
</dbReference>
<dbReference type="VEuPathDB" id="ToxoDB:CSUI_009161"/>
<accession>A0A2C6K535</accession>
<dbReference type="AlphaFoldDB" id="A0A2C6K535"/>
<reference evidence="1 2" key="1">
    <citation type="journal article" date="2017" name="Int. J. Parasitol.">
        <title>The genome of the protozoan parasite Cystoisospora suis and a reverse vaccinology approach to identify vaccine candidates.</title>
        <authorList>
            <person name="Palmieri N."/>
            <person name="Shrestha A."/>
            <person name="Ruttkowski B."/>
            <person name="Beck T."/>
            <person name="Vogl C."/>
            <person name="Tomley F."/>
            <person name="Blake D.P."/>
            <person name="Joachim A."/>
        </authorList>
    </citation>
    <scope>NUCLEOTIDE SEQUENCE [LARGE SCALE GENOMIC DNA]</scope>
    <source>
        <strain evidence="1 2">Wien I</strain>
    </source>
</reference>
<dbReference type="GeneID" id="94432490"/>
<name>A0A2C6K535_9APIC</name>
<dbReference type="RefSeq" id="XP_067918745.1">
    <property type="nucleotide sequence ID" value="XM_068069279.1"/>
</dbReference>
<organism evidence="1 2">
    <name type="scientific">Cystoisospora suis</name>
    <dbReference type="NCBI Taxonomy" id="483139"/>
    <lineage>
        <taxon>Eukaryota</taxon>
        <taxon>Sar</taxon>
        <taxon>Alveolata</taxon>
        <taxon>Apicomplexa</taxon>
        <taxon>Conoidasida</taxon>
        <taxon>Coccidia</taxon>
        <taxon>Eucoccidiorida</taxon>
        <taxon>Eimeriorina</taxon>
        <taxon>Sarcocystidae</taxon>
        <taxon>Cystoisospora</taxon>
    </lineage>
</organism>
<evidence type="ECO:0000313" key="2">
    <source>
        <dbReference type="Proteomes" id="UP000221165"/>
    </source>
</evidence>
<protein>
    <submittedName>
        <fullName evidence="1">Uncharacterized protein</fullName>
    </submittedName>
</protein>
<proteinExistence type="predicted"/>
<gene>
    <name evidence="1" type="ORF">CSUI_009161</name>
</gene>
<dbReference type="Proteomes" id="UP000221165">
    <property type="component" value="Unassembled WGS sequence"/>
</dbReference>
<keyword evidence="2" id="KW-1185">Reference proteome</keyword>
<evidence type="ECO:0000313" key="1">
    <source>
        <dbReference type="EMBL" id="PHJ17020.1"/>
    </source>
</evidence>
<sequence length="71" mass="8115">MRRSLSFRTTTSKHLFLSLCRLCILFSSISFIAFSVHILFSLSRKKCLLDFSSLLCLPTRRPLASQQSVCT</sequence>